<dbReference type="InterPro" id="IPR043504">
    <property type="entry name" value="Peptidase_S1_PA_chymotrypsin"/>
</dbReference>
<evidence type="ECO:0000313" key="2">
    <source>
        <dbReference type="EMBL" id="CAE79750.1"/>
    </source>
</evidence>
<dbReference type="Proteomes" id="UP000008080">
    <property type="component" value="Chromosome"/>
</dbReference>
<dbReference type="SUPFAM" id="SSF50494">
    <property type="entry name" value="Trypsin-like serine proteases"/>
    <property type="match status" value="1"/>
</dbReference>
<evidence type="ECO:0000313" key="3">
    <source>
        <dbReference type="Proteomes" id="UP000008080"/>
    </source>
</evidence>
<dbReference type="EMBL" id="BX842651">
    <property type="protein sequence ID" value="CAE79750.1"/>
    <property type="molecule type" value="Genomic_DNA"/>
</dbReference>
<dbReference type="PROSITE" id="PS50240">
    <property type="entry name" value="TRYPSIN_DOM"/>
    <property type="match status" value="1"/>
</dbReference>
<dbReference type="GO" id="GO:0006508">
    <property type="term" value="P:proteolysis"/>
    <property type="evidence" value="ECO:0007669"/>
    <property type="project" value="InterPro"/>
</dbReference>
<dbReference type="AlphaFoldDB" id="Q6MLV6"/>
<name>Q6MLV6_BDEBA</name>
<evidence type="ECO:0000259" key="1">
    <source>
        <dbReference type="PROSITE" id="PS50240"/>
    </source>
</evidence>
<dbReference type="SMART" id="SM00020">
    <property type="entry name" value="Tryp_SPc"/>
    <property type="match status" value="1"/>
</dbReference>
<dbReference type="InterPro" id="IPR001254">
    <property type="entry name" value="Trypsin_dom"/>
</dbReference>
<gene>
    <name evidence="2" type="ordered locus">Bd1898</name>
</gene>
<dbReference type="PROSITE" id="PS00134">
    <property type="entry name" value="TRYPSIN_HIS"/>
    <property type="match status" value="1"/>
</dbReference>
<dbReference type="Pfam" id="PF00089">
    <property type="entry name" value="Trypsin"/>
    <property type="match status" value="1"/>
</dbReference>
<dbReference type="KEGG" id="bba:Bd1898"/>
<keyword evidence="3" id="KW-1185">Reference proteome</keyword>
<feature type="domain" description="Peptidase S1" evidence="1">
    <location>
        <begin position="46"/>
        <end position="265"/>
    </location>
</feature>
<dbReference type="eggNOG" id="COG5640">
    <property type="taxonomic scope" value="Bacteria"/>
</dbReference>
<organism evidence="2 3">
    <name type="scientific">Bdellovibrio bacteriovorus (strain ATCC 15356 / DSM 50701 / NCIMB 9529 / HD100)</name>
    <dbReference type="NCBI Taxonomy" id="264462"/>
    <lineage>
        <taxon>Bacteria</taxon>
        <taxon>Pseudomonadati</taxon>
        <taxon>Bdellovibrionota</taxon>
        <taxon>Bdellovibrionia</taxon>
        <taxon>Bdellovibrionales</taxon>
        <taxon>Pseudobdellovibrionaceae</taxon>
        <taxon>Bdellovibrio</taxon>
    </lineage>
</organism>
<protein>
    <submittedName>
        <fullName evidence="2">Putative trypsin</fullName>
    </submittedName>
</protein>
<dbReference type="GO" id="GO:0004252">
    <property type="term" value="F:serine-type endopeptidase activity"/>
    <property type="evidence" value="ECO:0007669"/>
    <property type="project" value="InterPro"/>
</dbReference>
<dbReference type="HOGENOM" id="CLU_073536_0_0_7"/>
<reference evidence="2 3" key="1">
    <citation type="journal article" date="2004" name="Science">
        <title>A predator unmasked: life cycle of Bdellovibrio bacteriovorus from a genomic perspective.</title>
        <authorList>
            <person name="Rendulic S."/>
            <person name="Jagtap P."/>
            <person name="Rosinus A."/>
            <person name="Eppinger M."/>
            <person name="Baar C."/>
            <person name="Lanz C."/>
            <person name="Keller H."/>
            <person name="Lambert C."/>
            <person name="Evans K.J."/>
            <person name="Goesmann A."/>
            <person name="Meyer F."/>
            <person name="Sockett R.E."/>
            <person name="Schuster S.C."/>
        </authorList>
    </citation>
    <scope>NUCLEOTIDE SEQUENCE [LARGE SCALE GENOMIC DNA]</scope>
    <source>
        <strain evidence="3">ATCC 15356 / DSM 50701 / NCIMB 9529 / HD100</strain>
    </source>
</reference>
<proteinExistence type="predicted"/>
<dbReference type="PANTHER" id="PTHR24260:SF136">
    <property type="entry name" value="GH08193P-RELATED"/>
    <property type="match status" value="1"/>
</dbReference>
<dbReference type="InterPro" id="IPR009003">
    <property type="entry name" value="Peptidase_S1_PA"/>
</dbReference>
<dbReference type="InterPro" id="IPR018114">
    <property type="entry name" value="TRYPSIN_HIS"/>
</dbReference>
<dbReference type="Gene3D" id="2.40.10.10">
    <property type="entry name" value="Trypsin-like serine proteases"/>
    <property type="match status" value="1"/>
</dbReference>
<accession>Q6MLV6</accession>
<dbReference type="PANTHER" id="PTHR24260">
    <property type="match status" value="1"/>
</dbReference>
<dbReference type="STRING" id="264462.Bd1898"/>
<dbReference type="InterPro" id="IPR051333">
    <property type="entry name" value="CLIP_Serine_Protease"/>
</dbReference>
<sequence length="266" mass="28994">MFAVMSPQEKKGDLMNHIVLIAVCLVVLGCQRPTPSRALPSTESAIIDGEAVASTEGLYRHLVQIKTIRNTDTGVSLFKCSGTALNHLAVLTAAHCMNIFDITRTVVYKDETKTSKHYVKEVLFHPTLDAAILLLEDALPTEVKITKIPDQTLDFTEVLAVGFGLHKGINNSLGKMGTLRKSRLSIYEISSDQLTFTVDQSTTGGICSGDSGGPAFIGGENEWLQVGIASLVQFPKNQPDIDPCFYRGLYLSTATLKPWIESILPR</sequence>